<dbReference type="AlphaFoldDB" id="A0AAV4PRU2"/>
<accession>A0AAV4PRU2</accession>
<keyword evidence="3" id="KW-1185">Reference proteome</keyword>
<name>A0AAV4PRU2_CAEEX</name>
<feature type="compositionally biased region" description="Basic and acidic residues" evidence="1">
    <location>
        <begin position="74"/>
        <end position="83"/>
    </location>
</feature>
<dbReference type="EMBL" id="BPLR01005098">
    <property type="protein sequence ID" value="GIX99781.1"/>
    <property type="molecule type" value="Genomic_DNA"/>
</dbReference>
<gene>
    <name evidence="2" type="ORF">CEXT_371641</name>
</gene>
<evidence type="ECO:0000313" key="2">
    <source>
        <dbReference type="EMBL" id="GIX99781.1"/>
    </source>
</evidence>
<organism evidence="2 3">
    <name type="scientific">Caerostris extrusa</name>
    <name type="common">Bark spider</name>
    <name type="synonym">Caerostris bankana</name>
    <dbReference type="NCBI Taxonomy" id="172846"/>
    <lineage>
        <taxon>Eukaryota</taxon>
        <taxon>Metazoa</taxon>
        <taxon>Ecdysozoa</taxon>
        <taxon>Arthropoda</taxon>
        <taxon>Chelicerata</taxon>
        <taxon>Arachnida</taxon>
        <taxon>Araneae</taxon>
        <taxon>Araneomorphae</taxon>
        <taxon>Entelegynae</taxon>
        <taxon>Araneoidea</taxon>
        <taxon>Araneidae</taxon>
        <taxon>Caerostris</taxon>
    </lineage>
</organism>
<sequence length="83" mass="9744">MPSLFPEAPNKNPIFSCLCKSIQSIVQNIKPKRLPHRFTRHPYPRRNPQHTQIRAKEPLLQLTPGPPQHQFLDGPRDTRVQFR</sequence>
<protein>
    <submittedName>
        <fullName evidence="2">Uncharacterized protein</fullName>
    </submittedName>
</protein>
<reference evidence="2 3" key="1">
    <citation type="submission" date="2021-06" db="EMBL/GenBank/DDBJ databases">
        <title>Caerostris extrusa draft genome.</title>
        <authorList>
            <person name="Kono N."/>
            <person name="Arakawa K."/>
        </authorList>
    </citation>
    <scope>NUCLEOTIDE SEQUENCE [LARGE SCALE GENOMIC DNA]</scope>
</reference>
<dbReference type="Proteomes" id="UP001054945">
    <property type="component" value="Unassembled WGS sequence"/>
</dbReference>
<feature type="region of interest" description="Disordered" evidence="1">
    <location>
        <begin position="59"/>
        <end position="83"/>
    </location>
</feature>
<proteinExistence type="predicted"/>
<evidence type="ECO:0000313" key="3">
    <source>
        <dbReference type="Proteomes" id="UP001054945"/>
    </source>
</evidence>
<evidence type="ECO:0000256" key="1">
    <source>
        <dbReference type="SAM" id="MobiDB-lite"/>
    </source>
</evidence>
<comment type="caution">
    <text evidence="2">The sequence shown here is derived from an EMBL/GenBank/DDBJ whole genome shotgun (WGS) entry which is preliminary data.</text>
</comment>